<dbReference type="InterPro" id="IPR036259">
    <property type="entry name" value="MFS_trans_sf"/>
</dbReference>
<organism evidence="8">
    <name type="scientific">Haemonchus placei</name>
    <name type="common">Barber's pole worm</name>
    <dbReference type="NCBI Taxonomy" id="6290"/>
    <lineage>
        <taxon>Eukaryota</taxon>
        <taxon>Metazoa</taxon>
        <taxon>Ecdysozoa</taxon>
        <taxon>Nematoda</taxon>
        <taxon>Chromadorea</taxon>
        <taxon>Rhabditida</taxon>
        <taxon>Rhabditina</taxon>
        <taxon>Rhabditomorpha</taxon>
        <taxon>Strongyloidea</taxon>
        <taxon>Trichostrongylidae</taxon>
        <taxon>Haemonchus</taxon>
    </lineage>
</organism>
<proteinExistence type="predicted"/>
<feature type="transmembrane region" description="Helical" evidence="5">
    <location>
        <begin position="191"/>
        <end position="212"/>
    </location>
</feature>
<accession>A0A0N4WJ09</accession>
<evidence type="ECO:0000256" key="5">
    <source>
        <dbReference type="SAM" id="Phobius"/>
    </source>
</evidence>
<reference evidence="8" key="1">
    <citation type="submission" date="2017-02" db="UniProtKB">
        <authorList>
            <consortium name="WormBaseParasite"/>
        </authorList>
    </citation>
    <scope>IDENTIFICATION</scope>
</reference>
<sequence length="247" mass="27111">MGLDSDSIQEKISDSEACTTEEELAVISELVDFVKRMGNSSTYKGLIGGESLRKKAPPLPSSRLFIASVLVALGGPFNFGYQLLITNPSQEAFIQFLNDSHHQNNDESLSREQLEGRWSLIISVFFWGCLAGAFLIRVLAEKFGRKRALQQTDAFVYSVARFLLGLGITISCGTAPIFITECSPTECRGVTSMLNGLLLQAALVVGTILAMPQLLGNGEDWWKLYALEMAITTIVMILVRFIHETPG</sequence>
<dbReference type="PANTHER" id="PTHR23503">
    <property type="entry name" value="SOLUTE CARRIER FAMILY 2"/>
    <property type="match status" value="1"/>
</dbReference>
<dbReference type="AlphaFoldDB" id="A0A0N4WJ09"/>
<name>A0A0N4WJ09_HAEPC</name>
<evidence type="ECO:0000256" key="1">
    <source>
        <dbReference type="ARBA" id="ARBA00004370"/>
    </source>
</evidence>
<feature type="transmembrane region" description="Helical" evidence="5">
    <location>
        <begin position="159"/>
        <end position="179"/>
    </location>
</feature>
<reference evidence="6 7" key="2">
    <citation type="submission" date="2018-11" db="EMBL/GenBank/DDBJ databases">
        <authorList>
            <consortium name="Pathogen Informatics"/>
        </authorList>
    </citation>
    <scope>NUCLEOTIDE SEQUENCE [LARGE SCALE GENOMIC DNA]</scope>
    <source>
        <strain evidence="6 7">MHpl1</strain>
    </source>
</reference>
<dbReference type="STRING" id="6290.A0A0N4WJ09"/>
<protein>
    <submittedName>
        <fullName evidence="8">MFS domain-containing protein</fullName>
    </submittedName>
</protein>
<keyword evidence="3 5" id="KW-1133">Transmembrane helix</keyword>
<dbReference type="EMBL" id="UZAF01017437">
    <property type="protein sequence ID" value="VDO41650.1"/>
    <property type="molecule type" value="Genomic_DNA"/>
</dbReference>
<dbReference type="Gene3D" id="1.20.1250.20">
    <property type="entry name" value="MFS general substrate transporter like domains"/>
    <property type="match status" value="1"/>
</dbReference>
<evidence type="ECO:0000256" key="4">
    <source>
        <dbReference type="ARBA" id="ARBA00023136"/>
    </source>
</evidence>
<comment type="subcellular location">
    <subcellularLocation>
        <location evidence="1">Membrane</location>
    </subcellularLocation>
</comment>
<evidence type="ECO:0000313" key="6">
    <source>
        <dbReference type="EMBL" id="VDO41650.1"/>
    </source>
</evidence>
<dbReference type="WBParaSite" id="HPLM_0001097401-mRNA-1">
    <property type="protein sequence ID" value="HPLM_0001097401-mRNA-1"/>
    <property type="gene ID" value="HPLM_0001097401"/>
</dbReference>
<dbReference type="SUPFAM" id="SSF103473">
    <property type="entry name" value="MFS general substrate transporter"/>
    <property type="match status" value="1"/>
</dbReference>
<evidence type="ECO:0000313" key="8">
    <source>
        <dbReference type="WBParaSite" id="HPLM_0001097401-mRNA-1"/>
    </source>
</evidence>
<evidence type="ECO:0000256" key="3">
    <source>
        <dbReference type="ARBA" id="ARBA00022989"/>
    </source>
</evidence>
<keyword evidence="7" id="KW-1185">Reference proteome</keyword>
<feature type="transmembrane region" description="Helical" evidence="5">
    <location>
        <begin position="118"/>
        <end position="139"/>
    </location>
</feature>
<evidence type="ECO:0000256" key="2">
    <source>
        <dbReference type="ARBA" id="ARBA00022692"/>
    </source>
</evidence>
<dbReference type="GO" id="GO:0016020">
    <property type="term" value="C:membrane"/>
    <property type="evidence" value="ECO:0007669"/>
    <property type="project" value="UniProtKB-SubCell"/>
</dbReference>
<dbReference type="OMA" id="ITECRNA"/>
<dbReference type="InterPro" id="IPR045263">
    <property type="entry name" value="GLUT"/>
</dbReference>
<evidence type="ECO:0000313" key="7">
    <source>
        <dbReference type="Proteomes" id="UP000268014"/>
    </source>
</evidence>
<dbReference type="Pfam" id="PF00083">
    <property type="entry name" value="Sugar_tr"/>
    <property type="match status" value="2"/>
</dbReference>
<feature type="transmembrane region" description="Helical" evidence="5">
    <location>
        <begin position="224"/>
        <end position="243"/>
    </location>
</feature>
<dbReference type="OrthoDB" id="4540492at2759"/>
<dbReference type="InterPro" id="IPR005828">
    <property type="entry name" value="MFS_sugar_transport-like"/>
</dbReference>
<keyword evidence="2 5" id="KW-0812">Transmembrane</keyword>
<gene>
    <name evidence="6" type="ORF">HPLM_LOCUS10966</name>
</gene>
<dbReference type="Proteomes" id="UP000268014">
    <property type="component" value="Unassembled WGS sequence"/>
</dbReference>
<feature type="transmembrane region" description="Helical" evidence="5">
    <location>
        <begin position="64"/>
        <end position="84"/>
    </location>
</feature>
<dbReference type="GO" id="GO:0015149">
    <property type="term" value="F:hexose transmembrane transporter activity"/>
    <property type="evidence" value="ECO:0007669"/>
    <property type="project" value="TreeGrafter"/>
</dbReference>
<keyword evidence="4 5" id="KW-0472">Membrane</keyword>
<dbReference type="PANTHER" id="PTHR23503:SF96">
    <property type="entry name" value="MAJOR FACILITATOR SUPERFAMILY (MFS) PROFILE DOMAIN-CONTAINING PROTEIN"/>
    <property type="match status" value="1"/>
</dbReference>